<gene>
    <name evidence="1" type="ORF">TELCIR_15388</name>
</gene>
<organism evidence="1 2">
    <name type="scientific">Teladorsagia circumcincta</name>
    <name type="common">Brown stomach worm</name>
    <name type="synonym">Ostertagia circumcincta</name>
    <dbReference type="NCBI Taxonomy" id="45464"/>
    <lineage>
        <taxon>Eukaryota</taxon>
        <taxon>Metazoa</taxon>
        <taxon>Ecdysozoa</taxon>
        <taxon>Nematoda</taxon>
        <taxon>Chromadorea</taxon>
        <taxon>Rhabditida</taxon>
        <taxon>Rhabditina</taxon>
        <taxon>Rhabditomorpha</taxon>
        <taxon>Strongyloidea</taxon>
        <taxon>Trichostrongylidae</taxon>
        <taxon>Teladorsagia</taxon>
    </lineage>
</organism>
<dbReference type="PANTHER" id="PTHR21696">
    <property type="entry name" value="PROTEIN UNC-79 HOMOLOG"/>
    <property type="match status" value="1"/>
</dbReference>
<dbReference type="AlphaFoldDB" id="A0A2G9TYG8"/>
<proteinExistence type="predicted"/>
<dbReference type="InterPro" id="IPR024855">
    <property type="entry name" value="UNC79"/>
</dbReference>
<dbReference type="PANTHER" id="PTHR21696:SF2">
    <property type="entry name" value="PROTEIN UNC-79 HOMOLOG"/>
    <property type="match status" value="1"/>
</dbReference>
<accession>A0A2G9TYG8</accession>
<sequence>MEGTMNSSPNIYEDLVQVIAKGTSESRVAAANLLLHYWPFPNPHIIHRKTIQYKVHAWQRIACQSTTCTDKGPRRFFDELLQANASQCGNWLKSLGKNELTMNAI</sequence>
<keyword evidence="2" id="KW-1185">Reference proteome</keyword>
<evidence type="ECO:0000313" key="2">
    <source>
        <dbReference type="Proteomes" id="UP000230423"/>
    </source>
</evidence>
<reference evidence="1 2" key="1">
    <citation type="submission" date="2015-09" db="EMBL/GenBank/DDBJ databases">
        <title>Draft genome of the parasitic nematode Teladorsagia circumcincta isolate WARC Sus (inbred).</title>
        <authorList>
            <person name="Mitreva M."/>
        </authorList>
    </citation>
    <scope>NUCLEOTIDE SEQUENCE [LARGE SCALE GENOMIC DNA]</scope>
    <source>
        <strain evidence="1 2">S</strain>
    </source>
</reference>
<dbReference type="OrthoDB" id="6270916at2759"/>
<dbReference type="Pfam" id="PF14776">
    <property type="entry name" value="UNC-79"/>
    <property type="match status" value="1"/>
</dbReference>
<protein>
    <submittedName>
        <fullName evidence="1">Uncharacterized protein</fullName>
    </submittedName>
</protein>
<dbReference type="EMBL" id="KZ351366">
    <property type="protein sequence ID" value="PIO63033.1"/>
    <property type="molecule type" value="Genomic_DNA"/>
</dbReference>
<name>A0A2G9TYG8_TELCI</name>
<evidence type="ECO:0000313" key="1">
    <source>
        <dbReference type="EMBL" id="PIO63033.1"/>
    </source>
</evidence>
<dbReference type="Proteomes" id="UP000230423">
    <property type="component" value="Unassembled WGS sequence"/>
</dbReference>